<name>A0AB33R7S2_STREQ</name>
<dbReference type="EMBL" id="HE858529">
    <property type="protein sequence ID" value="CCI63022.1"/>
    <property type="molecule type" value="Genomic_DNA"/>
</dbReference>
<dbReference type="AlphaFoldDB" id="A0AB33R7S2"/>
<reference evidence="1 2" key="1">
    <citation type="submission" date="2012-05" db="EMBL/GenBank/DDBJ databases">
        <title>Complete genome sequence of a Streptococcus dysgalactiae subsp. equisimilis strain possessing Lancefield's group A antigen.</title>
        <authorList>
            <person name="Luetticken R."/>
            <person name="Bruellhoff K."/>
            <person name="Van der Linden M."/>
            <person name="Peltroche-Llacsahuanga H."/>
            <person name="Blom J."/>
            <person name="Weber-Lehmann J."/>
            <person name="Ferretti J.J."/>
            <person name="McShan W.M."/>
        </authorList>
    </citation>
    <scope>NUCLEOTIDE SEQUENCE [LARGE SCALE GENOMIC DNA]</scope>
    <source>
        <strain evidence="1 2">AC-2713</strain>
    </source>
</reference>
<protein>
    <submittedName>
        <fullName evidence="1">Uncharacterized protein</fullName>
    </submittedName>
</protein>
<proteinExistence type="predicted"/>
<accession>A0AB33R7S2</accession>
<dbReference type="Proteomes" id="UP000009215">
    <property type="component" value="Chromosome"/>
</dbReference>
<dbReference type="KEGG" id="sdc:SDSE_1528"/>
<organism evidence="1 2">
    <name type="scientific">Streptococcus dysgalactiae subsp. equisimilis AC-2713</name>
    <dbReference type="NCBI Taxonomy" id="759913"/>
    <lineage>
        <taxon>Bacteria</taxon>
        <taxon>Bacillati</taxon>
        <taxon>Bacillota</taxon>
        <taxon>Bacilli</taxon>
        <taxon>Lactobacillales</taxon>
        <taxon>Streptococcaceae</taxon>
        <taxon>Streptococcus</taxon>
    </lineage>
</organism>
<evidence type="ECO:0000313" key="1">
    <source>
        <dbReference type="EMBL" id="CCI63022.1"/>
    </source>
</evidence>
<sequence>MDKAEHILTNYNELKSDLEMLKYRLEHFKPVTENEVIGSLRF</sequence>
<gene>
    <name evidence="1" type="ORF">SDSE_1528</name>
</gene>
<evidence type="ECO:0000313" key="2">
    <source>
        <dbReference type="Proteomes" id="UP000009215"/>
    </source>
</evidence>